<dbReference type="InterPro" id="IPR013833">
    <property type="entry name" value="Cyt_c_oxidase_su3_a-hlx"/>
</dbReference>
<evidence type="ECO:0000313" key="3">
    <source>
        <dbReference type="Proteomes" id="UP000028868"/>
    </source>
</evidence>
<reference evidence="2 3" key="2">
    <citation type="submission" date="2014-05" db="EMBL/GenBank/DDBJ databases">
        <title>Draft genome sequence of Halobacillus karajensis HK-03.</title>
        <authorList>
            <person name="Khelaifia S."/>
            <person name="Croce O."/>
            <person name="Lagier J.C."/>
            <person name="Raoult D."/>
        </authorList>
    </citation>
    <scope>NUCLEOTIDE SEQUENCE [LARGE SCALE GENOMIC DNA]</scope>
    <source>
        <strain evidence="2 3">HD-03</strain>
    </source>
</reference>
<dbReference type="GO" id="GO:0004129">
    <property type="term" value="F:cytochrome-c oxidase activity"/>
    <property type="evidence" value="ECO:0007669"/>
    <property type="project" value="InterPro"/>
</dbReference>
<feature type="transmembrane region" description="Helical" evidence="1">
    <location>
        <begin position="6"/>
        <end position="27"/>
    </location>
</feature>
<sequence>MMKVLPLLSTLCILTSAAFVALGWYFILKGKRLWHQRMMTIAAMLAVLFLMIYLSRTIFIGNTSFGGPDSVKTYYTMFLIFHIFLAVSGLFLGVVTITFAWRGKFIRHKRIGPVTAVIWFCSAATGVLVYLILYIFWEPGPTTSVWKAILGL</sequence>
<dbReference type="Pfam" id="PF04238">
    <property type="entry name" value="DUF420"/>
    <property type="match status" value="1"/>
</dbReference>
<dbReference type="GO" id="GO:0022904">
    <property type="term" value="P:respiratory electron transport chain"/>
    <property type="evidence" value="ECO:0007669"/>
    <property type="project" value="InterPro"/>
</dbReference>
<organism evidence="2 3">
    <name type="scientific">Halobacillus karajensis</name>
    <dbReference type="NCBI Taxonomy" id="195088"/>
    <lineage>
        <taxon>Bacteria</taxon>
        <taxon>Bacillati</taxon>
        <taxon>Bacillota</taxon>
        <taxon>Bacilli</taxon>
        <taxon>Bacillales</taxon>
        <taxon>Bacillaceae</taxon>
        <taxon>Halobacillus</taxon>
    </lineage>
</organism>
<dbReference type="Proteomes" id="UP000028868">
    <property type="component" value="Unassembled WGS sequence"/>
</dbReference>
<keyword evidence="3" id="KW-1185">Reference proteome</keyword>
<keyword evidence="1" id="KW-0472">Membrane</keyword>
<dbReference type="PANTHER" id="PTHR37692:SF1">
    <property type="entry name" value="DUF420 DOMAIN-CONTAINING PROTEIN"/>
    <property type="match status" value="1"/>
</dbReference>
<evidence type="ECO:0000256" key="1">
    <source>
        <dbReference type="SAM" id="Phobius"/>
    </source>
</evidence>
<dbReference type="Gene3D" id="1.20.120.80">
    <property type="entry name" value="Cytochrome c oxidase, subunit III, four-helix bundle"/>
    <property type="match status" value="1"/>
</dbReference>
<name>A0A024P5W9_9BACI</name>
<dbReference type="OrthoDB" id="2375575at2"/>
<evidence type="ECO:0000313" key="2">
    <source>
        <dbReference type="EMBL" id="CDQ23727.1"/>
    </source>
</evidence>
<dbReference type="AlphaFoldDB" id="A0A024P5W9"/>
<dbReference type="InterPro" id="IPR007352">
    <property type="entry name" value="DUF420"/>
</dbReference>
<dbReference type="GO" id="GO:0016020">
    <property type="term" value="C:membrane"/>
    <property type="evidence" value="ECO:0007669"/>
    <property type="project" value="InterPro"/>
</dbReference>
<dbReference type="EMBL" id="CCDI010000002">
    <property type="protein sequence ID" value="CDQ23727.1"/>
    <property type="molecule type" value="Genomic_DNA"/>
</dbReference>
<keyword evidence="1" id="KW-1133">Transmembrane helix</keyword>
<proteinExistence type="predicted"/>
<protein>
    <submittedName>
        <fullName evidence="2">Membrane protein</fullName>
    </submittedName>
</protein>
<gene>
    <name evidence="2" type="ORF">BN983_01978</name>
</gene>
<comment type="caution">
    <text evidence="2">The sequence shown here is derived from an EMBL/GenBank/DDBJ whole genome shotgun (WGS) entry which is preliminary data.</text>
</comment>
<feature type="transmembrane region" description="Helical" evidence="1">
    <location>
        <begin position="39"/>
        <end position="59"/>
    </location>
</feature>
<dbReference type="SUPFAM" id="SSF81452">
    <property type="entry name" value="Cytochrome c oxidase subunit III-like"/>
    <property type="match status" value="1"/>
</dbReference>
<reference evidence="3" key="1">
    <citation type="submission" date="2014-03" db="EMBL/GenBank/DDBJ databases">
        <authorList>
            <person name="Urmite Genomes U."/>
        </authorList>
    </citation>
    <scope>NUCLEOTIDE SEQUENCE [LARGE SCALE GENOMIC DNA]</scope>
    <source>
        <strain evidence="3">HD-03</strain>
    </source>
</reference>
<dbReference type="PANTHER" id="PTHR37692">
    <property type="entry name" value="HYPOTHETICAL MEMBRANE SPANNING PROTEIN"/>
    <property type="match status" value="1"/>
</dbReference>
<accession>A0A024P5W9</accession>
<dbReference type="InterPro" id="IPR035973">
    <property type="entry name" value="Cyt_c_oxidase_su3-like_sf"/>
</dbReference>
<feature type="transmembrane region" description="Helical" evidence="1">
    <location>
        <begin position="79"/>
        <end position="101"/>
    </location>
</feature>
<feature type="transmembrane region" description="Helical" evidence="1">
    <location>
        <begin position="113"/>
        <end position="137"/>
    </location>
</feature>
<keyword evidence="1" id="KW-0812">Transmembrane</keyword>